<feature type="region of interest" description="Disordered" evidence="1">
    <location>
        <begin position="67"/>
        <end position="92"/>
    </location>
</feature>
<accession>M3J9W8</accession>
<proteinExistence type="predicted"/>
<reference evidence="2 3" key="1">
    <citation type="submission" date="2013-02" db="EMBL/GenBank/DDBJ databases">
        <title>Genome sequence of Candida maltosa Xu316, a potential industrial strain for xylitol and ethanol production.</title>
        <authorList>
            <person name="Yu J."/>
            <person name="Wang Q."/>
            <person name="Geng X."/>
            <person name="Bao W."/>
            <person name="He P."/>
            <person name="Cai J."/>
        </authorList>
    </citation>
    <scope>NUCLEOTIDE SEQUENCE [LARGE SCALE GENOMIC DNA]</scope>
    <source>
        <strain evidence="3">Xu316</strain>
    </source>
</reference>
<dbReference type="AlphaFoldDB" id="M3J9W8"/>
<feature type="compositionally biased region" description="Basic and acidic residues" evidence="1">
    <location>
        <begin position="357"/>
        <end position="369"/>
    </location>
</feature>
<evidence type="ECO:0000313" key="3">
    <source>
        <dbReference type="Proteomes" id="UP000011777"/>
    </source>
</evidence>
<dbReference type="OrthoDB" id="5778525at2759"/>
<feature type="compositionally biased region" description="Acidic residues" evidence="1">
    <location>
        <begin position="317"/>
        <end position="336"/>
    </location>
</feature>
<dbReference type="eggNOG" id="ENOG502S7SS">
    <property type="taxonomic scope" value="Eukaryota"/>
</dbReference>
<dbReference type="STRING" id="1245528.M3J9W8"/>
<dbReference type="HOGENOM" id="CLU_049337_0_0_1"/>
<organism evidence="2 3">
    <name type="scientific">Candida maltosa (strain Xu316)</name>
    <name type="common">Yeast</name>
    <dbReference type="NCBI Taxonomy" id="1245528"/>
    <lineage>
        <taxon>Eukaryota</taxon>
        <taxon>Fungi</taxon>
        <taxon>Dikarya</taxon>
        <taxon>Ascomycota</taxon>
        <taxon>Saccharomycotina</taxon>
        <taxon>Pichiomycetes</taxon>
        <taxon>Debaryomycetaceae</taxon>
        <taxon>Candida/Lodderomyces clade</taxon>
        <taxon>Candida</taxon>
    </lineage>
</organism>
<evidence type="ECO:0000256" key="1">
    <source>
        <dbReference type="SAM" id="MobiDB-lite"/>
    </source>
</evidence>
<comment type="caution">
    <text evidence="2">The sequence shown here is derived from an EMBL/GenBank/DDBJ whole genome shotgun (WGS) entry which is preliminary data.</text>
</comment>
<dbReference type="EMBL" id="AOGT01000906">
    <property type="protein sequence ID" value="EMG48903.1"/>
    <property type="molecule type" value="Genomic_DNA"/>
</dbReference>
<name>M3J9W8_CANMX</name>
<evidence type="ECO:0000313" key="2">
    <source>
        <dbReference type="EMBL" id="EMG48903.1"/>
    </source>
</evidence>
<feature type="region of interest" description="Disordered" evidence="1">
    <location>
        <begin position="284"/>
        <end position="369"/>
    </location>
</feature>
<gene>
    <name evidence="2" type="ORF">G210_0454</name>
</gene>
<dbReference type="Proteomes" id="UP000011777">
    <property type="component" value="Unassembled WGS sequence"/>
</dbReference>
<protein>
    <submittedName>
        <fullName evidence="2">Uncharacterized protein</fullName>
    </submittedName>
</protein>
<feature type="compositionally biased region" description="Pro residues" evidence="1">
    <location>
        <begin position="71"/>
        <end position="84"/>
    </location>
</feature>
<dbReference type="OMA" id="QFAYERA"/>
<sequence>MSTAIHQMNNSNTNNTNQGEFDLLDIFSNDMDFEQAYNIYNNLQEKNVLGSFEQLQKVQMLNQQYTTNLPQPLPQPPQPQPQQQPPQQQQFPDQFAYERAQILNNKLGATGLMNNAMNKNYSFNQNTLQQQHQQQHQLIDEDENDDDDFDQFFTNTESSALEKFLDNLANPVATGNPLQFYNHNKANSPSGFSTSNNTRFIPHDIDFNFEMHTMKVPQHLKQRSQSLSTKLKQEDQEQTNHLILKKELTEAFTHPTITSLHHHQLPSPKDTTTINQSNDYMTTKLSIPNNKFNNKKSKQLITPPTSGDEMRKRSSDDDLSDDEKRDDEDEDEEGEGEDGKPLKKRRRSSNKPLLSLEQKRLNHSHSEQKRRQLCKLAYKRCLELIIDLEAFNKLPELDEKERKSKRARINKEGLPNLSKHNALIRISNEMILIKDMNEKLKQLIDNSLS</sequence>
<keyword evidence="3" id="KW-1185">Reference proteome</keyword>